<dbReference type="GO" id="GO:0003697">
    <property type="term" value="F:single-stranded DNA binding"/>
    <property type="evidence" value="ECO:0007669"/>
    <property type="project" value="UniProtKB-UniRule"/>
</dbReference>
<sequence length="925" mass="108667">MISHELDYLKYIIYDAFGQRCSEIVELILLYGNKLSMNEIINLSNYDFSMIRNIILCLLIHNILDFRIIYNKTIECTHNTTTPDDEKINYINIEDEKKKKDYNKHTDNILFKSDDETEGDKKTNTNIPIGTEIHLLSDLENYKYIKGCKCSSCICKIKRVEYYVIIRNIYILIRYSSMLYYIHPTCIKGVDTHPSEYLNNNTSPSNSMTTSTIGNSMTSPPGTSTNSNSIKNIATSYNMPKCVNYNFFTTNIINDTACIYNNDMTKGGSDYNITYLSDKYRNSSYIEDEEISKNDLINFIEKVILIRIIKNGRVTLDECLKNIKLDEYVEVCKKDISNITKNKLRLIFIQLLKKNIIKKCKQFNEHICDNKSKSPENNITFNTSLNYIDTNFEHTDRQILYTSHKHINNPNNMDTPFLNCSTKNDLSIQTPINTQTNEYNNYGNNQNAEKKRNHYTSCVGKIENDLMDSSDFPNNLTIINSINEYEKKQIQNSPKKKSKINRNPTTFPYNETEWEHNYFDPNFRNTDQNEYRTNIDEIDENQNLNSSNKTRDRSYGQYGIKKEMPQNNIIDYLDNPYTYFQVNSEVLTYLYLKQECFNFISYYYNMNDIAKCILFFLLNNVQLNYSEDENKFNDTVSYSTYEHIEKYVHSKLTSKKINIDKNMILQNLNILIKYPDQLISVRYNDIITYAVDFKNIKLIYQKKITTNMIENMNGLDALRIWNFLIYTPDQKYNDEIISENVLIPLNDIRKKLYNLLYSGYIKCHECNNNNNATKTYIKHSLSFSSNLYYTNNQVNENLFTVAKNIFIRRNFENNEINTLHNKSNICLTEFDQIGDTDFSNNQNCNTLENDIKSNSENLINMRSNIFDPTINSSEFSDPHPNNTTTNRNINQKKKKNITLTDREYAVDYLEISLINIDKLIFIFNS</sequence>
<keyword evidence="1" id="KW-0539">Nucleus</keyword>
<keyword evidence="1" id="KW-0240">DNA-directed RNA polymerase</keyword>
<dbReference type="Proteomes" id="UP000195489">
    <property type="component" value="Chromosome 7"/>
</dbReference>
<comment type="similarity">
    <text evidence="1">Belongs to the eukaryotic RPC3/POLR3C RNA polymerase subunit family.</text>
</comment>
<evidence type="ECO:0000313" key="3">
    <source>
        <dbReference type="EMBL" id="SCM01442.1"/>
    </source>
</evidence>
<gene>
    <name evidence="3" type="ORF">PCHCB_000116300</name>
</gene>
<evidence type="ECO:0000256" key="2">
    <source>
        <dbReference type="SAM" id="MobiDB-lite"/>
    </source>
</evidence>
<comment type="subcellular location">
    <subcellularLocation>
        <location evidence="1">Nucleus</location>
    </subcellularLocation>
</comment>
<feature type="region of interest" description="Disordered" evidence="2">
    <location>
        <begin position="202"/>
        <end position="226"/>
    </location>
</feature>
<name>A0A1D3LD28_PLACU</name>
<dbReference type="PANTHER" id="PTHR12949">
    <property type="entry name" value="RNA POLYMERASE III DNA DIRECTED -RELATED"/>
    <property type="match status" value="1"/>
</dbReference>
<dbReference type="PANTHER" id="PTHR12949:SF0">
    <property type="entry name" value="DNA-DIRECTED RNA POLYMERASE III SUBUNIT RPC3"/>
    <property type="match status" value="1"/>
</dbReference>
<protein>
    <recommendedName>
        <fullName evidence="1">DNA-directed RNA polymerase III subunit RPC3</fullName>
        <shortName evidence="1">RNA polymerase III subunit C3</shortName>
    </recommendedName>
</protein>
<keyword evidence="1" id="KW-0804">Transcription</keyword>
<comment type="subunit">
    <text evidence="1">Component of the RNA polymerase III (Pol III) complex consisting of 17 subunits.</text>
</comment>
<dbReference type="InterPro" id="IPR036388">
    <property type="entry name" value="WH-like_DNA-bd_sf"/>
</dbReference>
<reference evidence="3 4" key="1">
    <citation type="submission" date="2016-08" db="EMBL/GenBank/DDBJ databases">
        <authorList>
            <consortium name="Pathogen Informatics"/>
        </authorList>
    </citation>
    <scope>NUCLEOTIDE SEQUENCE [LARGE SCALE GENOMIC DNA]</scope>
    <source>
        <strain evidence="3 4">CB</strain>
    </source>
</reference>
<organism evidence="3 4">
    <name type="scientific">Plasmodium chabaudi chabaudi</name>
    <dbReference type="NCBI Taxonomy" id="31271"/>
    <lineage>
        <taxon>Eukaryota</taxon>
        <taxon>Sar</taxon>
        <taxon>Alveolata</taxon>
        <taxon>Apicomplexa</taxon>
        <taxon>Aconoidasida</taxon>
        <taxon>Haemosporida</taxon>
        <taxon>Plasmodiidae</taxon>
        <taxon>Plasmodium</taxon>
        <taxon>Plasmodium (Vinckeia)</taxon>
    </lineage>
</organism>
<comment type="function">
    <text evidence="1">DNA-dependent RNA polymerase catalyzes the transcription of DNA into RNA using the four ribonucleoside triphosphates as substrates. Specific core component of RNA polymerase III which synthesizes small RNAs, such as 5S rRNA and tRNAs.</text>
</comment>
<proteinExistence type="inferred from homology"/>
<dbReference type="GO" id="GO:0005666">
    <property type="term" value="C:RNA polymerase III complex"/>
    <property type="evidence" value="ECO:0007669"/>
    <property type="project" value="UniProtKB-UniRule"/>
</dbReference>
<evidence type="ECO:0000256" key="1">
    <source>
        <dbReference type="RuleBase" id="RU367076"/>
    </source>
</evidence>
<dbReference type="Gene3D" id="1.10.10.10">
    <property type="entry name" value="Winged helix-like DNA-binding domain superfamily/Winged helix DNA-binding domain"/>
    <property type="match status" value="2"/>
</dbReference>
<dbReference type="AlphaFoldDB" id="A0A1D3LD28"/>
<accession>A0A1D3LD28</accession>
<evidence type="ECO:0000313" key="4">
    <source>
        <dbReference type="Proteomes" id="UP000195489"/>
    </source>
</evidence>
<dbReference type="EMBL" id="LT608159">
    <property type="protein sequence ID" value="SCM01442.1"/>
    <property type="molecule type" value="Genomic_DNA"/>
</dbReference>
<dbReference type="InterPro" id="IPR039748">
    <property type="entry name" value="RPC3"/>
</dbReference>